<keyword evidence="3" id="KW-1185">Reference proteome</keyword>
<evidence type="ECO:0000256" key="1">
    <source>
        <dbReference type="SAM" id="MobiDB-lite"/>
    </source>
</evidence>
<comment type="caution">
    <text evidence="2">The sequence shown here is derived from an EMBL/GenBank/DDBJ whole genome shotgun (WGS) entry which is preliminary data.</text>
</comment>
<organism evidence="2 3">
    <name type="scientific">Tolypocladium paradoxum</name>
    <dbReference type="NCBI Taxonomy" id="94208"/>
    <lineage>
        <taxon>Eukaryota</taxon>
        <taxon>Fungi</taxon>
        <taxon>Dikarya</taxon>
        <taxon>Ascomycota</taxon>
        <taxon>Pezizomycotina</taxon>
        <taxon>Sordariomycetes</taxon>
        <taxon>Hypocreomycetidae</taxon>
        <taxon>Hypocreales</taxon>
        <taxon>Ophiocordycipitaceae</taxon>
        <taxon>Tolypocladium</taxon>
    </lineage>
</organism>
<accession>A0A2S4KUP9</accession>
<evidence type="ECO:0000313" key="2">
    <source>
        <dbReference type="EMBL" id="POR33916.1"/>
    </source>
</evidence>
<reference evidence="2 3" key="1">
    <citation type="submission" date="2018-01" db="EMBL/GenBank/DDBJ databases">
        <title>Harnessing the power of phylogenomics to disentangle the directionality and signatures of interkingdom host jumping in the parasitic fungal genus Tolypocladium.</title>
        <authorList>
            <person name="Quandt C.A."/>
            <person name="Patterson W."/>
            <person name="Spatafora J.W."/>
        </authorList>
    </citation>
    <scope>NUCLEOTIDE SEQUENCE [LARGE SCALE GENOMIC DNA]</scope>
    <source>
        <strain evidence="2 3">NRBC 100945</strain>
    </source>
</reference>
<protein>
    <recommendedName>
        <fullName evidence="4">Pathway-specific nitrogen regulator</fullName>
    </recommendedName>
</protein>
<feature type="region of interest" description="Disordered" evidence="1">
    <location>
        <begin position="664"/>
        <end position="698"/>
    </location>
</feature>
<feature type="compositionally biased region" description="Basic and acidic residues" evidence="1">
    <location>
        <begin position="13"/>
        <end position="29"/>
    </location>
</feature>
<feature type="region of interest" description="Disordered" evidence="1">
    <location>
        <begin position="595"/>
        <end position="652"/>
    </location>
</feature>
<feature type="compositionally biased region" description="Basic and acidic residues" evidence="1">
    <location>
        <begin position="673"/>
        <end position="685"/>
    </location>
</feature>
<evidence type="ECO:0008006" key="4">
    <source>
        <dbReference type="Google" id="ProtNLM"/>
    </source>
</evidence>
<feature type="compositionally biased region" description="Polar residues" evidence="1">
    <location>
        <begin position="289"/>
        <end position="302"/>
    </location>
</feature>
<feature type="region of interest" description="Disordered" evidence="1">
    <location>
        <begin position="1"/>
        <end position="186"/>
    </location>
</feature>
<feature type="compositionally biased region" description="Acidic residues" evidence="1">
    <location>
        <begin position="124"/>
        <end position="135"/>
    </location>
</feature>
<feature type="compositionally biased region" description="Polar residues" evidence="1">
    <location>
        <begin position="270"/>
        <end position="279"/>
    </location>
</feature>
<dbReference type="Proteomes" id="UP000237481">
    <property type="component" value="Unassembled WGS sequence"/>
</dbReference>
<dbReference type="OrthoDB" id="5369448at2759"/>
<dbReference type="EMBL" id="PKSG01000606">
    <property type="protein sequence ID" value="POR33916.1"/>
    <property type="molecule type" value="Genomic_DNA"/>
</dbReference>
<sequence>MEHEEVVGVATGEKTKRTEVDMAAKHPDGEAETVIDNESKDVADAAVVEPPHVEEQEDSAVDSKSHQQQTVEVQEASIVDTEAPKVAEEGTVPAVEDELPEQPAEVTEADHEASIVEGEAPEQATEEEHTEEAETPAEHDFASVVHHPATVADSEADIVEPNSRRQSAMSLASHTSNRRTSQRTEALIHAAARDIVAQLGSRERESIHSATAAEDNSHVAESEPPSRRQSYGGDGPVADDSLISNDGDVAPADEAGDSSSHHENEDDVFSDNSPRSSMGSMDEAEQTKIEQTLSQRNITQRMRSPRISDIPQSDQDEDFIPTVRGTPRPPFRSPSSVRALQMSSPPASLLGTPRSSRRTPLPTVSRLGSPSVSAQYSPKKTPPRFKRATPPLVLLHVTLLPLRWSWAPVLDMAQTSDLGAEAKSLREAWRQLQDRTGDTVSDRGILLPHPQNDYEVLEERLLEALELPLRRRARILECGHYLGPANEMSLPEEADSEDEYADNTRSPRAGLDKTHWCRTCRSEIRVDSLGQGKVFRVKVYASNGLMRAGAWEACWKEMERVDVELEPIVDADLQEELAHLALEQERAVEVREAMAEELSEQLAEELAEEEEEEEMEQEESYVEQAETREHEPRSSPPPEVGVDPSSAYHDRRARDEERLREIYGHTPPAHTEAAPERPSQRDFTPREMPPSPSVEAFERREKRRQACQSASLPELALEAVKVLMQDKKNVMIGLLSILIMLLAVRGSTPQHDPAAFQTVVKSPEPPLVTASRAPVEESLVTAEAITATTSFEHSTASPVMEAMTEAGDPCERCSSSVEAAEAPTRDVTTSTSTSTSTLRVVETITETVMETVRETVVATEAISVEATPSVEAKVEADAVETEVAPEHHEDAVEVDAA</sequence>
<feature type="region of interest" description="Disordered" evidence="1">
    <location>
        <begin position="487"/>
        <end position="508"/>
    </location>
</feature>
<gene>
    <name evidence="2" type="ORF">TPAR_05874</name>
</gene>
<feature type="compositionally biased region" description="Polar residues" evidence="1">
    <location>
        <begin position="164"/>
        <end position="175"/>
    </location>
</feature>
<feature type="region of interest" description="Disordered" evidence="1">
    <location>
        <begin position="199"/>
        <end position="384"/>
    </location>
</feature>
<name>A0A2S4KUP9_9HYPO</name>
<feature type="compositionally biased region" description="Polar residues" evidence="1">
    <location>
        <begin position="366"/>
        <end position="378"/>
    </location>
</feature>
<feature type="compositionally biased region" description="Acidic residues" evidence="1">
    <location>
        <begin position="490"/>
        <end position="501"/>
    </location>
</feature>
<feature type="compositionally biased region" description="Acidic residues" evidence="1">
    <location>
        <begin position="595"/>
        <end position="621"/>
    </location>
</feature>
<dbReference type="STRING" id="94208.A0A2S4KUP9"/>
<dbReference type="AlphaFoldDB" id="A0A2S4KUP9"/>
<evidence type="ECO:0000313" key="3">
    <source>
        <dbReference type="Proteomes" id="UP000237481"/>
    </source>
</evidence>
<proteinExistence type="predicted"/>
<feature type="compositionally biased region" description="Basic and acidic residues" evidence="1">
    <location>
        <begin position="215"/>
        <end position="226"/>
    </location>
</feature>